<keyword evidence="2" id="KW-0472">Membrane</keyword>
<name>A0A0M5LX21_9MICC</name>
<keyword evidence="1" id="KW-0175">Coiled coil</keyword>
<evidence type="ECO:0000256" key="1">
    <source>
        <dbReference type="SAM" id="Coils"/>
    </source>
</evidence>
<feature type="transmembrane region" description="Helical" evidence="2">
    <location>
        <begin position="56"/>
        <end position="85"/>
    </location>
</feature>
<dbReference type="OrthoDB" id="4943943at2"/>
<dbReference type="Proteomes" id="UP000062833">
    <property type="component" value="Chromosome"/>
</dbReference>
<dbReference type="Pfam" id="PF07332">
    <property type="entry name" value="Phage_holin_3_6"/>
    <property type="match status" value="1"/>
</dbReference>
<sequence>MTGAQHDVHVEAEEHRAPDGSTLVSAIKTTARLVPRQITDEIDLAKLELGHKKARVGGVAVFAALALVFLALLVIALVVAAIAGLATVMPLWLSALVISATLLVLIAICGLVTFTKFKSLLPLLPENAWRGIRHDLGILREGRDFDPSTLLPKKLSKEEKKAQKMHAEAAAAQAKAEREAKAAELGPKANEHELIERTNTRREHLASLREELLEQAHVKKQTGYLLDQAKVKAKSTLSSTAGGPMAQGIETVKTRWKPLSVFAVSATACVLLLRKLFKK</sequence>
<organism evidence="3 4">
    <name type="scientific">Arthrobacter alpinus</name>
    <dbReference type="NCBI Taxonomy" id="656366"/>
    <lineage>
        <taxon>Bacteria</taxon>
        <taxon>Bacillati</taxon>
        <taxon>Actinomycetota</taxon>
        <taxon>Actinomycetes</taxon>
        <taxon>Micrococcales</taxon>
        <taxon>Micrococcaceae</taxon>
        <taxon>Arthrobacter</taxon>
    </lineage>
</organism>
<dbReference type="PATRIC" id="fig|656366.3.peg.762"/>
<keyword evidence="4" id="KW-1185">Reference proteome</keyword>
<gene>
    <name evidence="3" type="ORF">AOC05_03485</name>
</gene>
<dbReference type="InterPro" id="IPR009937">
    <property type="entry name" value="Phage_holin_3_6"/>
</dbReference>
<accession>A0A0M5LX21</accession>
<dbReference type="KEGG" id="aaq:AOC05_03485"/>
<evidence type="ECO:0000256" key="2">
    <source>
        <dbReference type="SAM" id="Phobius"/>
    </source>
</evidence>
<dbReference type="RefSeq" id="WP_062005733.1">
    <property type="nucleotide sequence ID" value="NZ_CP012677.1"/>
</dbReference>
<protein>
    <recommendedName>
        <fullName evidence="5">Holin-X, holin superfamily III</fullName>
    </recommendedName>
</protein>
<reference evidence="4" key="1">
    <citation type="submission" date="2015-09" db="EMBL/GenBank/DDBJ databases">
        <title>Complete genome of Arthrobacter alpinus strain R3.8.</title>
        <authorList>
            <person name="See-Too W.S."/>
            <person name="Chan K.G."/>
        </authorList>
    </citation>
    <scope>NUCLEOTIDE SEQUENCE [LARGE SCALE GENOMIC DNA]</scope>
    <source>
        <strain evidence="4">R3.8</strain>
    </source>
</reference>
<feature type="coiled-coil region" evidence="1">
    <location>
        <begin position="155"/>
        <end position="215"/>
    </location>
</feature>
<proteinExistence type="predicted"/>
<evidence type="ECO:0008006" key="5">
    <source>
        <dbReference type="Google" id="ProtNLM"/>
    </source>
</evidence>
<evidence type="ECO:0000313" key="4">
    <source>
        <dbReference type="Proteomes" id="UP000062833"/>
    </source>
</evidence>
<keyword evidence="2" id="KW-0812">Transmembrane</keyword>
<feature type="transmembrane region" description="Helical" evidence="2">
    <location>
        <begin position="91"/>
        <end position="114"/>
    </location>
</feature>
<evidence type="ECO:0000313" key="3">
    <source>
        <dbReference type="EMBL" id="ALE91620.1"/>
    </source>
</evidence>
<dbReference type="EMBL" id="CP012677">
    <property type="protein sequence ID" value="ALE91620.1"/>
    <property type="molecule type" value="Genomic_DNA"/>
</dbReference>
<dbReference type="AlphaFoldDB" id="A0A0M5LX21"/>
<keyword evidence="2" id="KW-1133">Transmembrane helix</keyword>